<dbReference type="PANTHER" id="PTHR30618:SF0">
    <property type="entry name" value="PURINE-URACIL PERMEASE NCS1"/>
    <property type="match status" value="1"/>
</dbReference>
<keyword evidence="4 6" id="KW-1133">Transmembrane helix</keyword>
<evidence type="ECO:0000256" key="3">
    <source>
        <dbReference type="ARBA" id="ARBA00022692"/>
    </source>
</evidence>
<dbReference type="InterPro" id="IPR001248">
    <property type="entry name" value="Pur-cyt_permease"/>
</dbReference>
<comment type="subcellular location">
    <subcellularLocation>
        <location evidence="1">Membrane</location>
        <topology evidence="1">Multi-pass membrane protein</topology>
    </subcellularLocation>
</comment>
<feature type="transmembrane region" description="Helical" evidence="6">
    <location>
        <begin position="418"/>
        <end position="437"/>
    </location>
</feature>
<evidence type="ECO:0000256" key="1">
    <source>
        <dbReference type="ARBA" id="ARBA00004141"/>
    </source>
</evidence>
<feature type="transmembrane region" description="Helical" evidence="6">
    <location>
        <begin position="495"/>
        <end position="515"/>
    </location>
</feature>
<feature type="transmembrane region" description="Helical" evidence="6">
    <location>
        <begin position="458"/>
        <end position="475"/>
    </location>
</feature>
<evidence type="ECO:0000256" key="5">
    <source>
        <dbReference type="ARBA" id="ARBA00023136"/>
    </source>
</evidence>
<dbReference type="PANTHER" id="PTHR30618">
    <property type="entry name" value="NCS1 FAMILY PURINE/PYRIMIDINE TRANSPORTER"/>
    <property type="match status" value="1"/>
</dbReference>
<name>A0A1E3Q3I1_LIPST</name>
<dbReference type="GO" id="GO:0005886">
    <property type="term" value="C:plasma membrane"/>
    <property type="evidence" value="ECO:0007669"/>
    <property type="project" value="TreeGrafter"/>
</dbReference>
<proteinExistence type="inferred from homology"/>
<evidence type="ECO:0000256" key="6">
    <source>
        <dbReference type="SAM" id="Phobius"/>
    </source>
</evidence>
<dbReference type="Gene3D" id="1.10.4160.10">
    <property type="entry name" value="Hydantoin permease"/>
    <property type="match status" value="1"/>
</dbReference>
<feature type="transmembrane region" description="Helical" evidence="6">
    <location>
        <begin position="258"/>
        <end position="280"/>
    </location>
</feature>
<dbReference type="AlphaFoldDB" id="A0A1E3Q3I1"/>
<evidence type="ECO:0000256" key="4">
    <source>
        <dbReference type="ARBA" id="ARBA00022989"/>
    </source>
</evidence>
<evidence type="ECO:0000313" key="8">
    <source>
        <dbReference type="Proteomes" id="UP000094385"/>
    </source>
</evidence>
<feature type="transmembrane region" description="Helical" evidence="6">
    <location>
        <begin position="97"/>
        <end position="122"/>
    </location>
</feature>
<evidence type="ECO:0000256" key="2">
    <source>
        <dbReference type="ARBA" id="ARBA00008974"/>
    </source>
</evidence>
<dbReference type="EMBL" id="KV454297">
    <property type="protein sequence ID" value="ODQ71722.1"/>
    <property type="molecule type" value="Genomic_DNA"/>
</dbReference>
<evidence type="ECO:0008006" key="9">
    <source>
        <dbReference type="Google" id="ProtNLM"/>
    </source>
</evidence>
<feature type="transmembrane region" description="Helical" evidence="6">
    <location>
        <begin position="300"/>
        <end position="325"/>
    </location>
</feature>
<protein>
    <recommendedName>
        <fullName evidence="9">Allantoin permease</fullName>
    </recommendedName>
</protein>
<dbReference type="Proteomes" id="UP000094385">
    <property type="component" value="Unassembled WGS sequence"/>
</dbReference>
<organism evidence="7 8">
    <name type="scientific">Lipomyces starkeyi NRRL Y-11557</name>
    <dbReference type="NCBI Taxonomy" id="675824"/>
    <lineage>
        <taxon>Eukaryota</taxon>
        <taxon>Fungi</taxon>
        <taxon>Dikarya</taxon>
        <taxon>Ascomycota</taxon>
        <taxon>Saccharomycotina</taxon>
        <taxon>Lipomycetes</taxon>
        <taxon>Lipomycetales</taxon>
        <taxon>Lipomycetaceae</taxon>
        <taxon>Lipomyces</taxon>
    </lineage>
</organism>
<dbReference type="InterPro" id="IPR045225">
    <property type="entry name" value="Uracil/uridine/allantoin_perm"/>
</dbReference>
<keyword evidence="8" id="KW-1185">Reference proteome</keyword>
<dbReference type="GO" id="GO:0015205">
    <property type="term" value="F:nucleobase transmembrane transporter activity"/>
    <property type="evidence" value="ECO:0007669"/>
    <property type="project" value="TreeGrafter"/>
</dbReference>
<feature type="transmembrane region" description="Helical" evidence="6">
    <location>
        <begin position="345"/>
        <end position="368"/>
    </location>
</feature>
<accession>A0A1E3Q3I1</accession>
<sequence>MVKDVNYDVQDLSGGDVTATGFEPSPSSGFWSRLHERIVIEGGENRRSNPDMDPVPPEKRTWSAMDYVTYWISDNFSPSGWRKAASLMQIGMSWKLALINVAVSEVIIALVITANGVVGARYRIPFSVQSRAAFGYYFSYLMIAMRMIVGIFWYGTSAYTGAECVRSMIYAIWPSFHHVENRLPAHANITTQFMIAYFIYWVSILPLHYIHISKIRFLFTVKAITLPIIGFGMMGWTIKNAGVGNNSLWTAGNTVHGTALRWVFMQGMYSNIGGWATLAINSPDFTRYSKRVRNTYTMAIALPFTATLIAFFGVVGAGGSKVLWGTILWDPLLFIDNWTSKGGRAAAFFCAFGFYLSQACSNISANSISAANDLNCMFPRYINIRRGQFIVSILGTWALTPWNILTSATTFLSFMSGYTVWLGPICGILVSDYYFVHNRKYNIWELYDQHGIYRYNKYGINWRAAAAFTIGWVPLLPGFLPKVNSSIHVIQGMTNLYYCGYFYGFGSSMLTYWIFCKLWPAKETMLDYAVYVDDEVLTHAGRDVEEGVAVEVDSLAEKTASESEKTK</sequence>
<dbReference type="Pfam" id="PF02133">
    <property type="entry name" value="Transp_cyt_pur"/>
    <property type="match status" value="1"/>
</dbReference>
<reference evidence="7 8" key="1">
    <citation type="journal article" date="2016" name="Proc. Natl. Acad. Sci. U.S.A.">
        <title>Comparative genomics of biotechnologically important yeasts.</title>
        <authorList>
            <person name="Riley R."/>
            <person name="Haridas S."/>
            <person name="Wolfe K.H."/>
            <person name="Lopes M.R."/>
            <person name="Hittinger C.T."/>
            <person name="Goeker M."/>
            <person name="Salamov A.A."/>
            <person name="Wisecaver J.H."/>
            <person name="Long T.M."/>
            <person name="Calvey C.H."/>
            <person name="Aerts A.L."/>
            <person name="Barry K.W."/>
            <person name="Choi C."/>
            <person name="Clum A."/>
            <person name="Coughlan A.Y."/>
            <person name="Deshpande S."/>
            <person name="Douglass A.P."/>
            <person name="Hanson S.J."/>
            <person name="Klenk H.-P."/>
            <person name="LaButti K.M."/>
            <person name="Lapidus A."/>
            <person name="Lindquist E.A."/>
            <person name="Lipzen A.M."/>
            <person name="Meier-Kolthoff J.P."/>
            <person name="Ohm R.A."/>
            <person name="Otillar R.P."/>
            <person name="Pangilinan J.L."/>
            <person name="Peng Y."/>
            <person name="Rokas A."/>
            <person name="Rosa C.A."/>
            <person name="Scheuner C."/>
            <person name="Sibirny A.A."/>
            <person name="Slot J.C."/>
            <person name="Stielow J.B."/>
            <person name="Sun H."/>
            <person name="Kurtzman C.P."/>
            <person name="Blackwell M."/>
            <person name="Grigoriev I.V."/>
            <person name="Jeffries T.W."/>
        </authorList>
    </citation>
    <scope>NUCLEOTIDE SEQUENCE [LARGE SCALE GENOMIC DNA]</scope>
    <source>
        <strain evidence="7 8">NRRL Y-11557</strain>
    </source>
</reference>
<keyword evidence="3 6" id="KW-0812">Transmembrane</keyword>
<feature type="transmembrane region" description="Helical" evidence="6">
    <location>
        <begin position="217"/>
        <end position="238"/>
    </location>
</feature>
<keyword evidence="5 6" id="KW-0472">Membrane</keyword>
<dbReference type="CDD" id="cd11482">
    <property type="entry name" value="SLC-NCS1sbd_NRT1-like"/>
    <property type="match status" value="1"/>
</dbReference>
<feature type="transmembrane region" description="Helical" evidence="6">
    <location>
        <begin position="189"/>
        <end position="210"/>
    </location>
</feature>
<evidence type="ECO:0000313" key="7">
    <source>
        <dbReference type="EMBL" id="ODQ71722.1"/>
    </source>
</evidence>
<comment type="similarity">
    <text evidence="2">Belongs to the purine-cytosine permease (2.A.39) family.</text>
</comment>
<gene>
    <name evidence="7" type="ORF">LIPSTDRAFT_329807</name>
</gene>
<feature type="transmembrane region" description="Helical" evidence="6">
    <location>
        <begin position="389"/>
        <end position="412"/>
    </location>
</feature>
<dbReference type="OrthoDB" id="2018619at2759"/>
<feature type="transmembrane region" description="Helical" evidence="6">
    <location>
        <begin position="134"/>
        <end position="154"/>
    </location>
</feature>